<protein>
    <submittedName>
        <fullName evidence="6">1,4-beta-xylanase</fullName>
    </submittedName>
</protein>
<gene>
    <name evidence="6" type="ORF">EPA99_05630</name>
</gene>
<dbReference type="EMBL" id="SAWZ01000002">
    <property type="protein sequence ID" value="RXR07395.1"/>
    <property type="molecule type" value="Genomic_DNA"/>
</dbReference>
<keyword evidence="6" id="KW-0858">Xylan degradation</keyword>
<evidence type="ECO:0000256" key="3">
    <source>
        <dbReference type="RuleBase" id="RU361153"/>
    </source>
</evidence>
<feature type="signal peptide" evidence="4">
    <location>
        <begin position="1"/>
        <end position="29"/>
    </location>
</feature>
<keyword evidence="6" id="KW-0119">Carbohydrate metabolism</keyword>
<dbReference type="Gene3D" id="3.20.20.80">
    <property type="entry name" value="Glycosidases"/>
    <property type="match status" value="1"/>
</dbReference>
<feature type="chain" id="PRO_5020239422" evidence="4">
    <location>
        <begin position="30"/>
        <end position="408"/>
    </location>
</feature>
<keyword evidence="4" id="KW-0732">Signal</keyword>
<feature type="domain" description="Glycoside hydrolase family 5" evidence="5">
    <location>
        <begin position="94"/>
        <end position="346"/>
    </location>
</feature>
<dbReference type="GO" id="GO:0045493">
    <property type="term" value="P:xylan catabolic process"/>
    <property type="evidence" value="ECO:0007669"/>
    <property type="project" value="UniProtKB-KW"/>
</dbReference>
<keyword evidence="1 3" id="KW-0378">Hydrolase</keyword>
<dbReference type="AlphaFoldDB" id="A0A4Q1JXN5"/>
<organism evidence="6 7">
    <name type="scientific">Pseudoxanthomonas composti</name>
    <dbReference type="NCBI Taxonomy" id="2137479"/>
    <lineage>
        <taxon>Bacteria</taxon>
        <taxon>Pseudomonadati</taxon>
        <taxon>Pseudomonadota</taxon>
        <taxon>Gammaproteobacteria</taxon>
        <taxon>Lysobacterales</taxon>
        <taxon>Lysobacteraceae</taxon>
        <taxon>Pseudoxanthomonas</taxon>
    </lineage>
</organism>
<proteinExistence type="inferred from homology"/>
<evidence type="ECO:0000256" key="2">
    <source>
        <dbReference type="ARBA" id="ARBA00023295"/>
    </source>
</evidence>
<dbReference type="SUPFAM" id="SSF51445">
    <property type="entry name" value="(Trans)glycosidases"/>
    <property type="match status" value="1"/>
</dbReference>
<evidence type="ECO:0000259" key="5">
    <source>
        <dbReference type="Pfam" id="PF00150"/>
    </source>
</evidence>
<dbReference type="Pfam" id="PF00150">
    <property type="entry name" value="Cellulase"/>
    <property type="match status" value="1"/>
</dbReference>
<reference evidence="6 7" key="1">
    <citation type="submission" date="2019-01" db="EMBL/GenBank/DDBJ databases">
        <title>Pseudoxanthomonas composti sp. nov., isolated from compost.</title>
        <authorList>
            <person name="Yang G."/>
        </authorList>
    </citation>
    <scope>NUCLEOTIDE SEQUENCE [LARGE SCALE GENOMIC DNA]</scope>
    <source>
        <strain evidence="6 7">GSS15</strain>
    </source>
</reference>
<evidence type="ECO:0000313" key="7">
    <source>
        <dbReference type="Proteomes" id="UP000289784"/>
    </source>
</evidence>
<dbReference type="InterPro" id="IPR001547">
    <property type="entry name" value="Glyco_hydro_5"/>
</dbReference>
<accession>A0A4Q1JXN5</accession>
<dbReference type="OrthoDB" id="9774262at2"/>
<keyword evidence="7" id="KW-1185">Reference proteome</keyword>
<comment type="caution">
    <text evidence="6">The sequence shown here is derived from an EMBL/GenBank/DDBJ whole genome shotgun (WGS) entry which is preliminary data.</text>
</comment>
<sequence>MPLNPRPRTRAPRKSAIALLLCLALAAPAAVFAQAAAPQDQAAAVAGAADRWSADRANAWYREQPWLVGANFIPSNAINQLEMFQAETFDAATIDRELGWAHEKYGMNTMRVYLHDLLWKQDPKGLVKRIDAFLAIAQKHGIRPVLVLFDSCWDPDPVLGAQRRPIPGVHNSGWLQSPGRHALVDPASDAHFRSYVEGVVGAFAKDKRVLAWDIWNEPDNPGGGNYEGKQLPQEQARIAQILPKAFGWARSKSPIQPLTSGVWIGKDWSPGAPTLNAIQTAQLAHSDIITFHNYEQPEFFEARIAQLRPYGRPLICTEWMARGSGSAVDSILPIARRENIGMINWGLVDGAIQTRMPWDSWKRPYTMEEPVLWFHDLMKGDGTPYREREAQLFRDLAKQPTASAAAAR</sequence>
<dbReference type="Proteomes" id="UP000289784">
    <property type="component" value="Unassembled WGS sequence"/>
</dbReference>
<evidence type="ECO:0000313" key="6">
    <source>
        <dbReference type="EMBL" id="RXR07395.1"/>
    </source>
</evidence>
<evidence type="ECO:0000256" key="1">
    <source>
        <dbReference type="ARBA" id="ARBA00022801"/>
    </source>
</evidence>
<comment type="similarity">
    <text evidence="3">Belongs to the glycosyl hydrolase 5 (cellulase A) family.</text>
</comment>
<keyword evidence="2 3" id="KW-0326">Glycosidase</keyword>
<dbReference type="InterPro" id="IPR017853">
    <property type="entry name" value="GH"/>
</dbReference>
<evidence type="ECO:0000256" key="4">
    <source>
        <dbReference type="SAM" id="SignalP"/>
    </source>
</evidence>
<keyword evidence="6" id="KW-0624">Polysaccharide degradation</keyword>
<name>A0A4Q1JXN5_9GAMM</name>
<dbReference type="RefSeq" id="WP_129470209.1">
    <property type="nucleotide sequence ID" value="NZ_SAWZ01000002.1"/>
</dbReference>
<dbReference type="GO" id="GO:0004553">
    <property type="term" value="F:hydrolase activity, hydrolyzing O-glycosyl compounds"/>
    <property type="evidence" value="ECO:0007669"/>
    <property type="project" value="InterPro"/>
</dbReference>